<keyword evidence="2 5" id="KW-0489">Methyltransferase</keyword>
<feature type="domain" description="Methyltransferase type 11" evidence="4">
    <location>
        <begin position="49"/>
        <end position="136"/>
    </location>
</feature>
<protein>
    <submittedName>
        <fullName evidence="5">SAM-dependent methyltransferase</fullName>
    </submittedName>
</protein>
<dbReference type="InterPro" id="IPR029063">
    <property type="entry name" value="SAM-dependent_MTases_sf"/>
</dbReference>
<proteinExistence type="inferred from homology"/>
<dbReference type="EMBL" id="JBEPLU010000001">
    <property type="protein sequence ID" value="MET3525039.1"/>
    <property type="molecule type" value="Genomic_DNA"/>
</dbReference>
<comment type="caution">
    <text evidence="5">The sequence shown here is derived from an EMBL/GenBank/DDBJ whole genome shotgun (WGS) entry which is preliminary data.</text>
</comment>
<evidence type="ECO:0000259" key="4">
    <source>
        <dbReference type="Pfam" id="PF08241"/>
    </source>
</evidence>
<dbReference type="GO" id="GO:0032259">
    <property type="term" value="P:methylation"/>
    <property type="evidence" value="ECO:0007669"/>
    <property type="project" value="UniProtKB-KW"/>
</dbReference>
<dbReference type="InterPro" id="IPR013216">
    <property type="entry name" value="Methyltransf_11"/>
</dbReference>
<dbReference type="PANTHER" id="PTHR44942:SF4">
    <property type="entry name" value="METHYLTRANSFERASE TYPE 11 DOMAIN-CONTAINING PROTEIN"/>
    <property type="match status" value="1"/>
</dbReference>
<keyword evidence="3" id="KW-0808">Transferase</keyword>
<reference evidence="5 6" key="1">
    <citation type="submission" date="2024-06" db="EMBL/GenBank/DDBJ databases">
        <title>Genomic Encyclopedia of Type Strains, Phase IV (KMG-IV): sequencing the most valuable type-strain genomes for metagenomic binning, comparative biology and taxonomic classification.</title>
        <authorList>
            <person name="Goeker M."/>
        </authorList>
    </citation>
    <scope>NUCLEOTIDE SEQUENCE [LARGE SCALE GENOMIC DNA]</scope>
    <source>
        <strain evidence="5 6">DSM 17809</strain>
    </source>
</reference>
<comment type="similarity">
    <text evidence="1">Belongs to the methyltransferase superfamily.</text>
</comment>
<name>A0ABV2EDC6_9CAUL</name>
<dbReference type="GO" id="GO:0008168">
    <property type="term" value="F:methyltransferase activity"/>
    <property type="evidence" value="ECO:0007669"/>
    <property type="project" value="UniProtKB-KW"/>
</dbReference>
<dbReference type="RefSeq" id="WP_331932806.1">
    <property type="nucleotide sequence ID" value="NZ_JBEPLU010000001.1"/>
</dbReference>
<dbReference type="Gene3D" id="3.40.50.150">
    <property type="entry name" value="Vaccinia Virus protein VP39"/>
    <property type="match status" value="1"/>
</dbReference>
<evidence type="ECO:0000256" key="3">
    <source>
        <dbReference type="ARBA" id="ARBA00022679"/>
    </source>
</evidence>
<dbReference type="Proteomes" id="UP001549110">
    <property type="component" value="Unassembled WGS sequence"/>
</dbReference>
<evidence type="ECO:0000313" key="5">
    <source>
        <dbReference type="EMBL" id="MET3525039.1"/>
    </source>
</evidence>
<dbReference type="SUPFAM" id="SSF53335">
    <property type="entry name" value="S-adenosyl-L-methionine-dependent methyltransferases"/>
    <property type="match status" value="1"/>
</dbReference>
<gene>
    <name evidence="5" type="ORF">ABID41_000134</name>
</gene>
<dbReference type="PANTHER" id="PTHR44942">
    <property type="entry name" value="METHYLTRANSF_11 DOMAIN-CONTAINING PROTEIN"/>
    <property type="match status" value="1"/>
</dbReference>
<accession>A0ABV2EDC6</accession>
<organism evidence="5 6">
    <name type="scientific">Phenylobacterium koreense</name>
    <dbReference type="NCBI Taxonomy" id="266125"/>
    <lineage>
        <taxon>Bacteria</taxon>
        <taxon>Pseudomonadati</taxon>
        <taxon>Pseudomonadota</taxon>
        <taxon>Alphaproteobacteria</taxon>
        <taxon>Caulobacterales</taxon>
        <taxon>Caulobacteraceae</taxon>
        <taxon>Phenylobacterium</taxon>
    </lineage>
</organism>
<dbReference type="Pfam" id="PF08241">
    <property type="entry name" value="Methyltransf_11"/>
    <property type="match status" value="1"/>
</dbReference>
<evidence type="ECO:0000256" key="2">
    <source>
        <dbReference type="ARBA" id="ARBA00022603"/>
    </source>
</evidence>
<dbReference type="InterPro" id="IPR051052">
    <property type="entry name" value="Diverse_substrate_MTase"/>
</dbReference>
<sequence>MSGLPRSAGRSAFGGDPVSYHAVRPGYPDWVFDILRARCGLRPGVAVFEVGAGTGTASERLLAMGARPLVAIEPDPRMAALLGERCDVEILVEAFESVELSDNSFDVGVAATSFHWVEPGRGLAQVRRLLRPGGWWAMVWNVFGDEVRPDPFHEATLHLVGGVKSPSAGTPGGPPFALDAERRRGELEAAGFEEIGYEAQPWTLTLDQAAVRALYGTFSDVAQLDPAERERVLDALAEIAEREFGGRVERNMVTALYTARRPVVP</sequence>
<dbReference type="CDD" id="cd02440">
    <property type="entry name" value="AdoMet_MTases"/>
    <property type="match status" value="1"/>
</dbReference>
<evidence type="ECO:0000256" key="1">
    <source>
        <dbReference type="ARBA" id="ARBA00008361"/>
    </source>
</evidence>
<evidence type="ECO:0000313" key="6">
    <source>
        <dbReference type="Proteomes" id="UP001549110"/>
    </source>
</evidence>
<keyword evidence="6" id="KW-1185">Reference proteome</keyword>